<organism evidence="1">
    <name type="scientific">marine metagenome</name>
    <dbReference type="NCBI Taxonomy" id="408172"/>
    <lineage>
        <taxon>unclassified sequences</taxon>
        <taxon>metagenomes</taxon>
        <taxon>ecological metagenomes</taxon>
    </lineage>
</organism>
<accession>A0A383AAU1</accession>
<gene>
    <name evidence="1" type="ORF">METZ01_LOCUS457605</name>
</gene>
<dbReference type="EMBL" id="UINC01190542">
    <property type="protein sequence ID" value="SVE04751.1"/>
    <property type="molecule type" value="Genomic_DNA"/>
</dbReference>
<dbReference type="AlphaFoldDB" id="A0A383AAU1"/>
<reference evidence="1" key="1">
    <citation type="submission" date="2018-05" db="EMBL/GenBank/DDBJ databases">
        <authorList>
            <person name="Lanie J.A."/>
            <person name="Ng W.-L."/>
            <person name="Kazmierczak K.M."/>
            <person name="Andrzejewski T.M."/>
            <person name="Davidsen T.M."/>
            <person name="Wayne K.J."/>
            <person name="Tettelin H."/>
            <person name="Glass J.I."/>
            <person name="Rusch D."/>
            <person name="Podicherti R."/>
            <person name="Tsui H.-C.T."/>
            <person name="Winkler M.E."/>
        </authorList>
    </citation>
    <scope>NUCLEOTIDE SEQUENCE</scope>
</reference>
<evidence type="ECO:0000313" key="1">
    <source>
        <dbReference type="EMBL" id="SVE04751.1"/>
    </source>
</evidence>
<sequence>MKKNFFIIIFFIFGLTQKSFAYSSDPKQFIQEVVDEAKKVLVETNSKEFKT</sequence>
<name>A0A383AAU1_9ZZZZ</name>
<proteinExistence type="predicted"/>
<protein>
    <submittedName>
        <fullName evidence="1">Uncharacterized protein</fullName>
    </submittedName>
</protein>
<feature type="non-terminal residue" evidence="1">
    <location>
        <position position="51"/>
    </location>
</feature>